<dbReference type="EMBL" id="BMNQ01000023">
    <property type="protein sequence ID" value="GGJ96346.1"/>
    <property type="molecule type" value="Genomic_DNA"/>
</dbReference>
<evidence type="ECO:0000313" key="3">
    <source>
        <dbReference type="EMBL" id="GGJ96346.1"/>
    </source>
</evidence>
<organism evidence="3 4">
    <name type="scientific">Lentibacillus kapialis</name>
    <dbReference type="NCBI Taxonomy" id="340214"/>
    <lineage>
        <taxon>Bacteria</taxon>
        <taxon>Bacillati</taxon>
        <taxon>Bacillota</taxon>
        <taxon>Bacilli</taxon>
        <taxon>Bacillales</taxon>
        <taxon>Bacillaceae</taxon>
        <taxon>Lentibacillus</taxon>
    </lineage>
</organism>
<keyword evidence="2" id="KW-0812">Transmembrane</keyword>
<evidence type="ECO:0000313" key="4">
    <source>
        <dbReference type="Proteomes" id="UP000658382"/>
    </source>
</evidence>
<feature type="transmembrane region" description="Helical" evidence="2">
    <location>
        <begin position="7"/>
        <end position="25"/>
    </location>
</feature>
<accession>A0A917PX58</accession>
<feature type="compositionally biased region" description="Polar residues" evidence="1">
    <location>
        <begin position="59"/>
        <end position="71"/>
    </location>
</feature>
<feature type="region of interest" description="Disordered" evidence="1">
    <location>
        <begin position="59"/>
        <end position="87"/>
    </location>
</feature>
<reference evidence="3" key="1">
    <citation type="journal article" date="2014" name="Int. J. Syst. Evol. Microbiol.">
        <title>Complete genome sequence of Corynebacterium casei LMG S-19264T (=DSM 44701T), isolated from a smear-ripened cheese.</title>
        <authorList>
            <consortium name="US DOE Joint Genome Institute (JGI-PGF)"/>
            <person name="Walter F."/>
            <person name="Albersmeier A."/>
            <person name="Kalinowski J."/>
            <person name="Ruckert C."/>
        </authorList>
    </citation>
    <scope>NUCLEOTIDE SEQUENCE</scope>
    <source>
        <strain evidence="3">JCM 12580</strain>
    </source>
</reference>
<dbReference type="PROSITE" id="PS51257">
    <property type="entry name" value="PROKAR_LIPOPROTEIN"/>
    <property type="match status" value="1"/>
</dbReference>
<keyword evidence="2" id="KW-0472">Membrane</keyword>
<evidence type="ECO:0000256" key="1">
    <source>
        <dbReference type="SAM" id="MobiDB-lite"/>
    </source>
</evidence>
<protein>
    <recommendedName>
        <fullName evidence="5">Lipoprotein</fullName>
    </recommendedName>
</protein>
<proteinExistence type="predicted"/>
<dbReference type="AlphaFoldDB" id="A0A917PX58"/>
<evidence type="ECO:0008006" key="5">
    <source>
        <dbReference type="Google" id="ProtNLM"/>
    </source>
</evidence>
<dbReference type="RefSeq" id="WP_188632811.1">
    <property type="nucleotide sequence ID" value="NZ_BMNQ01000023.1"/>
</dbReference>
<dbReference type="Proteomes" id="UP000658382">
    <property type="component" value="Unassembled WGS sequence"/>
</dbReference>
<keyword evidence="4" id="KW-1185">Reference proteome</keyword>
<comment type="caution">
    <text evidence="3">The sequence shown here is derived from an EMBL/GenBank/DDBJ whole genome shotgun (WGS) entry which is preliminary data.</text>
</comment>
<keyword evidence="2" id="KW-1133">Transmembrane helix</keyword>
<reference evidence="3" key="2">
    <citation type="submission" date="2020-09" db="EMBL/GenBank/DDBJ databases">
        <authorList>
            <person name="Sun Q."/>
            <person name="Ohkuma M."/>
        </authorList>
    </citation>
    <scope>NUCLEOTIDE SEQUENCE</scope>
    <source>
        <strain evidence="3">JCM 12580</strain>
    </source>
</reference>
<sequence>MKQVKTVYRIVIPFLILGVFLFAVGCSSNNGGSESNPNSQQDENLSTLEAVLENTFTGPNQELNRLSNDPENLTVIGKNSETKNPESPNELVLYLEEMYQPHFTEEMYNEYVGKYVFSYQVKENDEMDVNDIDIKPKDSDEIIYDFNANVTYQKEGSEAEIYELKGQTNFSEKGQIQEFKLHSDDGLLEALES</sequence>
<evidence type="ECO:0000256" key="2">
    <source>
        <dbReference type="SAM" id="Phobius"/>
    </source>
</evidence>
<name>A0A917PX58_9BACI</name>
<gene>
    <name evidence="3" type="ORF">GCM10007063_18440</name>
</gene>